<keyword evidence="3" id="KW-1185">Reference proteome</keyword>
<evidence type="ECO:0000256" key="1">
    <source>
        <dbReference type="SAM" id="MobiDB-lite"/>
    </source>
</evidence>
<comment type="caution">
    <text evidence="2">The sequence shown here is derived from an EMBL/GenBank/DDBJ whole genome shotgun (WGS) entry which is preliminary data.</text>
</comment>
<reference evidence="2 3" key="1">
    <citation type="submission" date="2023-02" db="EMBL/GenBank/DDBJ databases">
        <title>LHISI_Scaffold_Assembly.</title>
        <authorList>
            <person name="Stuart O.P."/>
            <person name="Cleave R."/>
            <person name="Magrath M.J.L."/>
            <person name="Mikheyev A.S."/>
        </authorList>
    </citation>
    <scope>NUCLEOTIDE SEQUENCE [LARGE SCALE GENOMIC DNA]</scope>
    <source>
        <strain evidence="2">Daus_M_001</strain>
        <tissue evidence="2">Leg muscle</tissue>
    </source>
</reference>
<feature type="region of interest" description="Disordered" evidence="1">
    <location>
        <begin position="1"/>
        <end position="44"/>
    </location>
</feature>
<organism evidence="2 3">
    <name type="scientific">Dryococelus australis</name>
    <dbReference type="NCBI Taxonomy" id="614101"/>
    <lineage>
        <taxon>Eukaryota</taxon>
        <taxon>Metazoa</taxon>
        <taxon>Ecdysozoa</taxon>
        <taxon>Arthropoda</taxon>
        <taxon>Hexapoda</taxon>
        <taxon>Insecta</taxon>
        <taxon>Pterygota</taxon>
        <taxon>Neoptera</taxon>
        <taxon>Polyneoptera</taxon>
        <taxon>Phasmatodea</taxon>
        <taxon>Verophasmatodea</taxon>
        <taxon>Anareolatae</taxon>
        <taxon>Phasmatidae</taxon>
        <taxon>Eurycanthinae</taxon>
        <taxon>Dryococelus</taxon>
    </lineage>
</organism>
<dbReference type="EMBL" id="JARBHB010000013">
    <property type="protein sequence ID" value="KAJ8869509.1"/>
    <property type="molecule type" value="Genomic_DNA"/>
</dbReference>
<evidence type="ECO:0000313" key="2">
    <source>
        <dbReference type="EMBL" id="KAJ8869509.1"/>
    </source>
</evidence>
<gene>
    <name evidence="2" type="ORF">PR048_028500</name>
</gene>
<protein>
    <submittedName>
        <fullName evidence="2">Uncharacterized protein</fullName>
    </submittedName>
</protein>
<proteinExistence type="predicted"/>
<name>A0ABQ9GAR9_9NEOP</name>
<evidence type="ECO:0000313" key="3">
    <source>
        <dbReference type="Proteomes" id="UP001159363"/>
    </source>
</evidence>
<feature type="region of interest" description="Disordered" evidence="1">
    <location>
        <begin position="196"/>
        <end position="219"/>
    </location>
</feature>
<feature type="region of interest" description="Disordered" evidence="1">
    <location>
        <begin position="280"/>
        <end position="316"/>
    </location>
</feature>
<accession>A0ABQ9GAR9</accession>
<sequence>MVIQQTSRQAALKDEGNYREQGSLRETSKTRSTTRRRYARVQETRESSRVVPEGLWRGLLQSWTEVKLLYLTYSAVQLHISHHSGDAVWATGSGHETPPSCKPIIRLHSKAGVTITRQKRRDRRLRGRYCVQHAQSFSRSNNLWGRGGVVDMILDARQGVQGSIPGGVAPGSSLVGIAPLVGEFHRGSPASLALTFQRGPDRPSYEVKRRGQRRNEDAESAKLGNVEALWLARLYIRPRRIASSCVNRAGSRNAPITARKTLSHVRGQFLTANHWRPSFRENQAPTSSARGEGGGVVELPARPAPKGKGLTRRMSADGTPPSLDVLLAQCHDDKDLVRRVSSRNTWRLAEFVYKSSSLRSTSSPLCLCYRNQASMPVAARNTTLML</sequence>
<feature type="compositionally biased region" description="Basic and acidic residues" evidence="1">
    <location>
        <begin position="11"/>
        <end position="29"/>
    </location>
</feature>
<dbReference type="Proteomes" id="UP001159363">
    <property type="component" value="Chromosome 12"/>
</dbReference>
<feature type="compositionally biased region" description="Polar residues" evidence="1">
    <location>
        <begin position="280"/>
        <end position="289"/>
    </location>
</feature>
<feature type="compositionally biased region" description="Basic and acidic residues" evidence="1">
    <location>
        <begin position="199"/>
        <end position="219"/>
    </location>
</feature>